<feature type="non-terminal residue" evidence="1">
    <location>
        <position position="1"/>
    </location>
</feature>
<dbReference type="Proteomes" id="UP000789702">
    <property type="component" value="Unassembled WGS sequence"/>
</dbReference>
<sequence length="41" mass="4618">VVKSQVAEVAMSKGRKWKRQQTAERVFTSSAVINKENSNPK</sequence>
<accession>A0ACA9QU74</accession>
<reference evidence="1" key="1">
    <citation type="submission" date="2021-06" db="EMBL/GenBank/DDBJ databases">
        <authorList>
            <person name="Kallberg Y."/>
            <person name="Tangrot J."/>
            <person name="Rosling A."/>
        </authorList>
    </citation>
    <scope>NUCLEOTIDE SEQUENCE</scope>
    <source>
        <strain evidence="1">IL203A</strain>
    </source>
</reference>
<evidence type="ECO:0000313" key="2">
    <source>
        <dbReference type="Proteomes" id="UP000789702"/>
    </source>
</evidence>
<organism evidence="1 2">
    <name type="scientific">Dentiscutata heterogama</name>
    <dbReference type="NCBI Taxonomy" id="1316150"/>
    <lineage>
        <taxon>Eukaryota</taxon>
        <taxon>Fungi</taxon>
        <taxon>Fungi incertae sedis</taxon>
        <taxon>Mucoromycota</taxon>
        <taxon>Glomeromycotina</taxon>
        <taxon>Glomeromycetes</taxon>
        <taxon>Diversisporales</taxon>
        <taxon>Gigasporaceae</taxon>
        <taxon>Dentiscutata</taxon>
    </lineage>
</organism>
<name>A0ACA9QU74_9GLOM</name>
<dbReference type="EMBL" id="CAJVPU010051410">
    <property type="protein sequence ID" value="CAG8761246.1"/>
    <property type="molecule type" value="Genomic_DNA"/>
</dbReference>
<comment type="caution">
    <text evidence="1">The sequence shown here is derived from an EMBL/GenBank/DDBJ whole genome shotgun (WGS) entry which is preliminary data.</text>
</comment>
<protein>
    <submittedName>
        <fullName evidence="1">9781_t:CDS:1</fullName>
    </submittedName>
</protein>
<evidence type="ECO:0000313" key="1">
    <source>
        <dbReference type="EMBL" id="CAG8761246.1"/>
    </source>
</evidence>
<feature type="non-terminal residue" evidence="1">
    <location>
        <position position="41"/>
    </location>
</feature>
<gene>
    <name evidence="1" type="ORF">DHETER_LOCUS15275</name>
</gene>
<keyword evidence="2" id="KW-1185">Reference proteome</keyword>
<proteinExistence type="predicted"/>